<dbReference type="RefSeq" id="WP_338256633.1">
    <property type="nucleotide sequence ID" value="NZ_BSRI01000002.1"/>
</dbReference>
<feature type="region of interest" description="Disordered" evidence="6">
    <location>
        <begin position="1613"/>
        <end position="1634"/>
    </location>
</feature>
<sequence>MPIMATEKHAWWSDLRHNGMLVAPALLDEYFPAGPVEPSQYRYQRLRERYTIFDTWWRKEGYAREGSHQPLYDWLDGVLDIFLGHEGKRWQKGNHVSATWKHTTFQGSTLAPSRVLFLDMYKQETAQLFVWVEQTRQIGMGQGRTAYGKLLELLRAKNVKLGLLTNGRQFRLCYAGQDYDSWVEWDADAWFAEGELRRQLYGFYTLLGSAGMQPTASSKDGRFPLLDAAEASRSRQGELSTVLGEQVREAVELLLNELNRAAQEHGDILKDVRLAPSGEELPQRRLLEALYQAAVRIIMRLVIIFFAEARDLLPRSLPMYHDAYGLEGLYEQLNRAVQYEGRKTLEERESAWARLLSLFHVIYNGSAISILPVQTYGGLLFRPGDLTSSDAILRAVALFESLEHLSIMDSTVLRLLELLKRGKVRIKQGRTSRLVPGPVDFSELRTEYIGLMYQGLLDFHLHMADQPMIFLNLGQEPVLPLNVLEQMPNQQRKDLLKKLSAERSSGPAVSDEEDEGKNEEQDVTDETFPDETVAEDEEVLEDEAGSVLENAIVEDEDTLYARAMTWAEQTVEIVGMVKKPRGKQKGGDSPYQQERVKAAKKLIKRTLNVNEFYLIRRGGTRKGSGTFYTRPQLSVPIAWRTLEPLAYMDGEDGKRIPRRPEEILSVKVCDPACGSASFLVAALHYLTNALYDSLVYYYQIDELPEPEQGRIIRTMPYGKPSRALVHEELLPITPKYTNFETRTKASLRRHIVEHCIYGVDLSPLAVELARMSLWIETLDYKLPFTFLDHKIKVGNALVGTWFDTFREYPIMAWMREGGDTGHRNGVHYKQEEWTRAIKEERNEVIKPALIRQIESSGQQLLLFEEDRQVTPENLYSEITFEMEQIHLLPVESADEREERYQELQQRSGYQELKLAFDCWCAIWFWPADKLGEVPTPANLYQLPTETRQQVKQLAEEHHFFHWELEFPDVFARDGHGFDAILANPPWDIITRAQSLEFFTNYDPLYRTYGRQEALNAQKRLFLDNSVIEREWLLYQAYSKCITNWAKYAGSPFGDPEIDATNSFSLKTGRKGNLLHHQWRQRRKIVSGYSDRNHPFRYQVVVALNTYKMFLELSHHILKQKGQLGTLVPSGIYTDQGSKALRVLFLDKCDWKWLFGFINWQRIFDIDSRFKFVVVLLEKGGKTQSLKVVFNRANIADLEQTTVLELEFPRKQIEQFSPKSLIIVEPQTERDLNVLEKLYANAVLLDDQNEQSWQLQYSRELNMTDDSALFPPLPRWLNDGYRSDNYGRWLDSKGNIALPLYEGRMIGAFDPSEKGWVSGKGRTAVWRKIPMDKKIIEPQYLLSQETYTGRVGVSKGNKISFMRVSSATNTRSMYATFVHNIPCVYTAPTLLPAKNDALAVLFVVSCLNSFAYDYMLRCRFGGLDLSYFVIAETPLIPPVRIQPTICAQLAARLNFIVPSFAPQWLEVRQAYPQLGQQHWRQLWAITSHERLRLRCMLDAIIAELYGLDYDDFAWILRDDLTNPKGFWRVDKEKPKELRHTTLALAAFARLKEVGLDAFQLEDWQFPPEVATQLGPRFTSWQKEGTVEESWQECEMHAHKVKELLPMPPAYEVSTEAETGNHKMSKTNGKQNSRTMWADDRPQQLSMLEPDHQQLSFFDIQEE</sequence>
<keyword evidence="2" id="KW-0489">Methyltransferase</keyword>
<evidence type="ECO:0000256" key="5">
    <source>
        <dbReference type="ARBA" id="ARBA00047942"/>
    </source>
</evidence>
<proteinExistence type="predicted"/>
<protein>
    <recommendedName>
        <fullName evidence="1">site-specific DNA-methyltransferase (adenine-specific)</fullName>
        <ecNumber evidence="1">2.1.1.72</ecNumber>
    </recommendedName>
</protein>
<keyword evidence="3" id="KW-0808">Transferase</keyword>
<evidence type="ECO:0000256" key="6">
    <source>
        <dbReference type="SAM" id="MobiDB-lite"/>
    </source>
</evidence>
<evidence type="ECO:0000256" key="2">
    <source>
        <dbReference type="ARBA" id="ARBA00022603"/>
    </source>
</evidence>
<evidence type="ECO:0000256" key="3">
    <source>
        <dbReference type="ARBA" id="ARBA00022679"/>
    </source>
</evidence>
<dbReference type="InterPro" id="IPR002052">
    <property type="entry name" value="DNA_methylase_N6_adenine_CS"/>
</dbReference>
<name>A0ABQ6G598_9CHLR</name>
<dbReference type="SUPFAM" id="SSF53335">
    <property type="entry name" value="S-adenosyl-L-methionine-dependent methyltransferases"/>
    <property type="match status" value="1"/>
</dbReference>
<evidence type="ECO:0000313" key="9">
    <source>
        <dbReference type="Proteomes" id="UP001344906"/>
    </source>
</evidence>
<dbReference type="InterPro" id="IPR050953">
    <property type="entry name" value="N4_N6_ade-DNA_methylase"/>
</dbReference>
<dbReference type="Gene3D" id="3.40.50.150">
    <property type="entry name" value="Vaccinia Virus protein VP39"/>
    <property type="match status" value="2"/>
</dbReference>
<dbReference type="PANTHER" id="PTHR33841:SF1">
    <property type="entry name" value="DNA METHYLTRANSFERASE A"/>
    <property type="match status" value="1"/>
</dbReference>
<evidence type="ECO:0000256" key="4">
    <source>
        <dbReference type="ARBA" id="ARBA00022691"/>
    </source>
</evidence>
<dbReference type="InterPro" id="IPR029063">
    <property type="entry name" value="SAM-dependent_MTases_sf"/>
</dbReference>
<feature type="region of interest" description="Disordered" evidence="6">
    <location>
        <begin position="500"/>
        <end position="532"/>
    </location>
</feature>
<organism evidence="8 9">
    <name type="scientific">Dictyobacter halimunensis</name>
    <dbReference type="NCBI Taxonomy" id="3026934"/>
    <lineage>
        <taxon>Bacteria</taxon>
        <taxon>Bacillati</taxon>
        <taxon>Chloroflexota</taxon>
        <taxon>Ktedonobacteria</taxon>
        <taxon>Ktedonobacterales</taxon>
        <taxon>Dictyobacteraceae</taxon>
        <taxon>Dictyobacter</taxon>
    </lineage>
</organism>
<accession>A0ABQ6G598</accession>
<evidence type="ECO:0000259" key="7">
    <source>
        <dbReference type="Pfam" id="PF07669"/>
    </source>
</evidence>
<feature type="compositionally biased region" description="Polar residues" evidence="6">
    <location>
        <begin position="1624"/>
        <end position="1633"/>
    </location>
</feature>
<dbReference type="EC" id="2.1.1.72" evidence="1"/>
<dbReference type="EMBL" id="BSRI01000002">
    <property type="protein sequence ID" value="GLV59817.1"/>
    <property type="molecule type" value="Genomic_DNA"/>
</dbReference>
<evidence type="ECO:0000313" key="8">
    <source>
        <dbReference type="EMBL" id="GLV59817.1"/>
    </source>
</evidence>
<keyword evidence="4" id="KW-0949">S-adenosyl-L-methionine</keyword>
<evidence type="ECO:0000256" key="1">
    <source>
        <dbReference type="ARBA" id="ARBA00011900"/>
    </source>
</evidence>
<feature type="domain" description="Type II methyltransferase M.TaqI-like" evidence="7">
    <location>
        <begin position="754"/>
        <end position="994"/>
    </location>
</feature>
<dbReference type="Pfam" id="PF07669">
    <property type="entry name" value="Eco57I"/>
    <property type="match status" value="1"/>
</dbReference>
<dbReference type="InterPro" id="IPR011639">
    <property type="entry name" value="MethylTrfase_TaqI-like_dom"/>
</dbReference>
<dbReference type="PRINTS" id="PR00507">
    <property type="entry name" value="N12N6MTFRASE"/>
</dbReference>
<comment type="caution">
    <text evidence="8">The sequence shown here is derived from an EMBL/GenBank/DDBJ whole genome shotgun (WGS) entry which is preliminary data.</text>
</comment>
<dbReference type="Proteomes" id="UP001344906">
    <property type="component" value="Unassembled WGS sequence"/>
</dbReference>
<dbReference type="PROSITE" id="PS00092">
    <property type="entry name" value="N6_MTASE"/>
    <property type="match status" value="1"/>
</dbReference>
<comment type="catalytic activity">
    <reaction evidence="5">
        <text>a 2'-deoxyadenosine in DNA + S-adenosyl-L-methionine = an N(6)-methyl-2'-deoxyadenosine in DNA + S-adenosyl-L-homocysteine + H(+)</text>
        <dbReference type="Rhea" id="RHEA:15197"/>
        <dbReference type="Rhea" id="RHEA-COMP:12418"/>
        <dbReference type="Rhea" id="RHEA-COMP:12419"/>
        <dbReference type="ChEBI" id="CHEBI:15378"/>
        <dbReference type="ChEBI" id="CHEBI:57856"/>
        <dbReference type="ChEBI" id="CHEBI:59789"/>
        <dbReference type="ChEBI" id="CHEBI:90615"/>
        <dbReference type="ChEBI" id="CHEBI:90616"/>
        <dbReference type="EC" id="2.1.1.72"/>
    </reaction>
</comment>
<reference evidence="8 9" key="1">
    <citation type="submission" date="2023-02" db="EMBL/GenBank/DDBJ databases">
        <title>Dictyobacter halimunensis sp. nov., a new member of the class Ktedonobacteria from forest soil in a geothermal area.</title>
        <authorList>
            <person name="Rachmania M.K."/>
            <person name="Ningsih F."/>
            <person name="Sakai Y."/>
            <person name="Yabe S."/>
            <person name="Yokota A."/>
            <person name="Sjamsuridzal W."/>
        </authorList>
    </citation>
    <scope>NUCLEOTIDE SEQUENCE [LARGE SCALE GENOMIC DNA]</scope>
    <source>
        <strain evidence="8 9">S3.2.2.5</strain>
    </source>
</reference>
<dbReference type="PANTHER" id="PTHR33841">
    <property type="entry name" value="DNA METHYLTRANSFERASE YEEA-RELATED"/>
    <property type="match status" value="1"/>
</dbReference>
<feature type="compositionally biased region" description="Acidic residues" evidence="6">
    <location>
        <begin position="510"/>
        <end position="532"/>
    </location>
</feature>
<keyword evidence="9" id="KW-1185">Reference proteome</keyword>
<gene>
    <name evidence="8" type="ORF">KDH_66410</name>
</gene>